<proteinExistence type="predicted"/>
<keyword evidence="2" id="KW-0472">Membrane</keyword>
<evidence type="ECO:0008006" key="5">
    <source>
        <dbReference type="Google" id="ProtNLM"/>
    </source>
</evidence>
<comment type="caution">
    <text evidence="3">The sequence shown here is derived from an EMBL/GenBank/DDBJ whole genome shotgun (WGS) entry which is preliminary data.</text>
</comment>
<feature type="transmembrane region" description="Helical" evidence="2">
    <location>
        <begin position="29"/>
        <end position="47"/>
    </location>
</feature>
<evidence type="ECO:0000313" key="3">
    <source>
        <dbReference type="EMBL" id="MEN7537851.1"/>
    </source>
</evidence>
<gene>
    <name evidence="3" type="ORF">ABDJ38_11770</name>
</gene>
<feature type="coiled-coil region" evidence="1">
    <location>
        <begin position="82"/>
        <end position="135"/>
    </location>
</feature>
<keyword evidence="2" id="KW-0812">Transmembrane</keyword>
<evidence type="ECO:0000313" key="4">
    <source>
        <dbReference type="Proteomes" id="UP001484535"/>
    </source>
</evidence>
<dbReference type="RefSeq" id="WP_346785293.1">
    <property type="nucleotide sequence ID" value="NZ_JBDLBR010000003.1"/>
</dbReference>
<evidence type="ECO:0000256" key="1">
    <source>
        <dbReference type="SAM" id="Coils"/>
    </source>
</evidence>
<protein>
    <recommendedName>
        <fullName evidence="5">Metal-dependent phosphohydrolase 7TM extracellular domain-containing protein</fullName>
    </recommendedName>
</protein>
<reference evidence="3 4" key="1">
    <citation type="submission" date="2024-05" db="EMBL/GenBank/DDBJ databases">
        <authorList>
            <person name="Park S."/>
        </authorList>
    </citation>
    <scope>NUCLEOTIDE SEQUENCE [LARGE SCALE GENOMIC DNA]</scope>
    <source>
        <strain evidence="3 4">DGU5</strain>
    </source>
</reference>
<sequence length="159" mass="17722">MKRFFRRISPKHAAQDFASQWRAETPYRWHILGIAMAMTFAIFMLFIPKSVRIAPVPPEVVYISTLDENRTDAEIIASNCANQKLKDELEAKLEQQEEARKEAYAALGRATFIDVEEMQAEIEAEQAAARAAAEAAGEVGPSEEEVAKSVEEYCARAAG</sequence>
<keyword evidence="4" id="KW-1185">Reference proteome</keyword>
<accession>A0ABV0CZ00</accession>
<dbReference type="Proteomes" id="UP001484535">
    <property type="component" value="Unassembled WGS sequence"/>
</dbReference>
<evidence type="ECO:0000256" key="2">
    <source>
        <dbReference type="SAM" id="Phobius"/>
    </source>
</evidence>
<name>A0ABV0CZ00_9SPHN</name>
<keyword evidence="2" id="KW-1133">Transmembrane helix</keyword>
<keyword evidence="1" id="KW-0175">Coiled coil</keyword>
<organism evidence="3 4">
    <name type="scientific">Aurantiacibacter flavus</name>
    <dbReference type="NCBI Taxonomy" id="3145232"/>
    <lineage>
        <taxon>Bacteria</taxon>
        <taxon>Pseudomonadati</taxon>
        <taxon>Pseudomonadota</taxon>
        <taxon>Alphaproteobacteria</taxon>
        <taxon>Sphingomonadales</taxon>
        <taxon>Erythrobacteraceae</taxon>
        <taxon>Aurantiacibacter</taxon>
    </lineage>
</organism>
<dbReference type="EMBL" id="JBDLBR010000003">
    <property type="protein sequence ID" value="MEN7537851.1"/>
    <property type="molecule type" value="Genomic_DNA"/>
</dbReference>